<keyword evidence="12" id="KW-1185">Reference proteome</keyword>
<evidence type="ECO:0000256" key="8">
    <source>
        <dbReference type="ARBA" id="ARBA00023034"/>
    </source>
</evidence>
<keyword evidence="7 10" id="KW-1133">Transmembrane helix</keyword>
<comment type="pathway">
    <text evidence="2">Protein modification; protein glycosylation.</text>
</comment>
<keyword evidence="8" id="KW-0333">Golgi apparatus</keyword>
<dbReference type="GO" id="GO:0046354">
    <property type="term" value="P:mannan biosynthetic process"/>
    <property type="evidence" value="ECO:0007669"/>
    <property type="project" value="TreeGrafter"/>
</dbReference>
<evidence type="ECO:0008006" key="13">
    <source>
        <dbReference type="Google" id="ProtNLM"/>
    </source>
</evidence>
<comment type="similarity">
    <text evidence="3">Belongs to the MNN1/MNT family.</text>
</comment>
<dbReference type="InterPro" id="IPR029044">
    <property type="entry name" value="Nucleotide-diphossugar_trans"/>
</dbReference>
<dbReference type="AlphaFoldDB" id="A0A430LID0"/>
<evidence type="ECO:0000256" key="5">
    <source>
        <dbReference type="ARBA" id="ARBA00022692"/>
    </source>
</evidence>
<name>A0A430LID0_9HYPO</name>
<keyword evidence="4" id="KW-0808">Transferase</keyword>
<evidence type="ECO:0000256" key="2">
    <source>
        <dbReference type="ARBA" id="ARBA00004922"/>
    </source>
</evidence>
<comment type="caution">
    <text evidence="11">The sequence shown here is derived from an EMBL/GenBank/DDBJ whole genome shotgun (WGS) entry which is preliminary data.</text>
</comment>
<accession>A0A430LID0</accession>
<keyword evidence="6" id="KW-0735">Signal-anchor</keyword>
<evidence type="ECO:0000256" key="10">
    <source>
        <dbReference type="SAM" id="Phobius"/>
    </source>
</evidence>
<dbReference type="SUPFAM" id="SSF53448">
    <property type="entry name" value="Nucleotide-diphospho-sugar transferases"/>
    <property type="match status" value="1"/>
</dbReference>
<organism evidence="11 12">
    <name type="scientific">Fusarium euwallaceae</name>
    <dbReference type="NCBI Taxonomy" id="1147111"/>
    <lineage>
        <taxon>Eukaryota</taxon>
        <taxon>Fungi</taxon>
        <taxon>Dikarya</taxon>
        <taxon>Ascomycota</taxon>
        <taxon>Pezizomycotina</taxon>
        <taxon>Sordariomycetes</taxon>
        <taxon>Hypocreomycetidae</taxon>
        <taxon>Hypocreales</taxon>
        <taxon>Nectriaceae</taxon>
        <taxon>Fusarium</taxon>
        <taxon>Fusarium solani species complex</taxon>
    </lineage>
</organism>
<reference evidence="11 12" key="1">
    <citation type="submission" date="2017-06" db="EMBL/GenBank/DDBJ databases">
        <title>Comparative genomic analysis of Ambrosia Fusariam Clade fungi.</title>
        <authorList>
            <person name="Stajich J.E."/>
            <person name="Carrillo J."/>
            <person name="Kijimoto T."/>
            <person name="Eskalen A."/>
            <person name="O'Donnell K."/>
            <person name="Kasson M."/>
        </authorList>
    </citation>
    <scope>NUCLEOTIDE SEQUENCE [LARGE SCALE GENOMIC DNA]</scope>
    <source>
        <strain evidence="11 12">UCR1854</strain>
    </source>
</reference>
<dbReference type="InterPro" id="IPR022751">
    <property type="entry name" value="Alpha_mannosyltransferase"/>
</dbReference>
<evidence type="ECO:0000313" key="12">
    <source>
        <dbReference type="Proteomes" id="UP000287124"/>
    </source>
</evidence>
<dbReference type="Proteomes" id="UP000287124">
    <property type="component" value="Unassembled WGS sequence"/>
</dbReference>
<keyword evidence="5 10" id="KW-0812">Transmembrane</keyword>
<dbReference type="PANTHER" id="PTHR31646">
    <property type="entry name" value="ALPHA-1,2-MANNOSYLTRANSFERASE MNN2"/>
    <property type="match status" value="1"/>
</dbReference>
<evidence type="ECO:0000256" key="3">
    <source>
        <dbReference type="ARBA" id="ARBA00009105"/>
    </source>
</evidence>
<protein>
    <recommendedName>
        <fullName evidence="13">Alpha-1,2-mannosyltransferase MNN21</fullName>
    </recommendedName>
</protein>
<comment type="subcellular location">
    <subcellularLocation>
        <location evidence="1">Golgi apparatus membrane</location>
        <topology evidence="1">Single-pass type II membrane protein</topology>
    </subcellularLocation>
</comment>
<sequence>MFLSLEESKGAAWVHVLASRRHLVKITALLIATIFALPLWIFSSDLSYTNQRITAPKFKPETSSSSNASTSTYTYDAETPQFTGLTSQVADFWSRLSKELYKAQPKGDEIVSPRPLDPEQFNPHGSKAQIDIDVLKLPTEQFESLKQTHHDYVQSLRYLAPDLPFVRDTRGVVITASGANFGIAVTAVLMLRHVGSKLPVQLFLDSASEYEHKLCNTSLASLDVQCLNMDDFLHVPKSANYSTPHFEKFEFKAFALIFSSFQNILFLDSDAFPIRKPDYLFDVEPYKSHGLVTWPDFWLPTISPLFYEIAEAQMPNRTMKSRASESGIMLYDKVRHADSLLLAAYYSFYGKYYYQLHSQGAWGSGDKETFTQGAVVLGNPFWQVKQNAVMLTPGEIHYGSGIWQADPELDWKSNHKKTGKREIPIITTMFAHLNRVKFDTRRLNSLLDELTSETKEGEKEEWSRIWGPDYNSVVKKAGYDLEKVIWEEAIKATCEHSLLDECERIRNYYDTVFGQDA</sequence>
<dbReference type="Pfam" id="PF11051">
    <property type="entry name" value="Mannosyl_trans3"/>
    <property type="match status" value="1"/>
</dbReference>
<evidence type="ECO:0000256" key="4">
    <source>
        <dbReference type="ARBA" id="ARBA00022679"/>
    </source>
</evidence>
<evidence type="ECO:0000256" key="1">
    <source>
        <dbReference type="ARBA" id="ARBA00004323"/>
    </source>
</evidence>
<evidence type="ECO:0000256" key="9">
    <source>
        <dbReference type="ARBA" id="ARBA00023136"/>
    </source>
</evidence>
<evidence type="ECO:0000256" key="6">
    <source>
        <dbReference type="ARBA" id="ARBA00022968"/>
    </source>
</evidence>
<feature type="transmembrane region" description="Helical" evidence="10">
    <location>
        <begin position="23"/>
        <end position="42"/>
    </location>
</feature>
<dbReference type="GO" id="GO:0000026">
    <property type="term" value="F:alpha-1,2-mannosyltransferase activity"/>
    <property type="evidence" value="ECO:0007669"/>
    <property type="project" value="TreeGrafter"/>
</dbReference>
<evidence type="ECO:0000313" key="11">
    <source>
        <dbReference type="EMBL" id="RTE75472.1"/>
    </source>
</evidence>
<proteinExistence type="inferred from homology"/>
<dbReference type="PANTHER" id="PTHR31646:SF1">
    <property type="entry name" value="ALPHA-1,2-MANNOSYLTRANSFERASE MNN2"/>
    <property type="match status" value="1"/>
</dbReference>
<dbReference type="EMBL" id="MIKF01000185">
    <property type="protein sequence ID" value="RTE75472.1"/>
    <property type="molecule type" value="Genomic_DNA"/>
</dbReference>
<keyword evidence="9 10" id="KW-0472">Membrane</keyword>
<gene>
    <name evidence="11" type="ORF">BHE90_010095</name>
</gene>
<evidence type="ECO:0000256" key="7">
    <source>
        <dbReference type="ARBA" id="ARBA00022989"/>
    </source>
</evidence>
<dbReference type="GO" id="GO:0000139">
    <property type="term" value="C:Golgi membrane"/>
    <property type="evidence" value="ECO:0007669"/>
    <property type="project" value="UniProtKB-SubCell"/>
</dbReference>